<evidence type="ECO:0000256" key="15">
    <source>
        <dbReference type="HAMAP-Rule" id="MF_00605"/>
    </source>
</evidence>
<keyword evidence="8 15" id="KW-0489">Methyltransferase</keyword>
<dbReference type="RefSeq" id="WP_133627706.1">
    <property type="nucleotide sequence ID" value="NZ_SOAZ01000006.1"/>
</dbReference>
<dbReference type="HAMAP" id="MF_00605">
    <property type="entry name" value="TrmD"/>
    <property type="match status" value="1"/>
</dbReference>
<evidence type="ECO:0000256" key="6">
    <source>
        <dbReference type="ARBA" id="ARBA00014679"/>
    </source>
</evidence>
<evidence type="ECO:0000313" key="20">
    <source>
        <dbReference type="Proteomes" id="UP000295325"/>
    </source>
</evidence>
<feature type="binding site" evidence="15 16">
    <location>
        <position position="112"/>
    </location>
    <ligand>
        <name>S-adenosyl-L-methionine</name>
        <dbReference type="ChEBI" id="CHEBI:59789"/>
    </ligand>
</feature>
<dbReference type="InterPro" id="IPR002649">
    <property type="entry name" value="tRNA_m1G_MeTrfase_TrmD"/>
</dbReference>
<evidence type="ECO:0000256" key="10">
    <source>
        <dbReference type="ARBA" id="ARBA00022691"/>
    </source>
</evidence>
<keyword evidence="20" id="KW-1185">Reference proteome</keyword>
<dbReference type="GO" id="GO:0002939">
    <property type="term" value="P:tRNA N1-guanine methylation"/>
    <property type="evidence" value="ECO:0007669"/>
    <property type="project" value="TreeGrafter"/>
</dbReference>
<comment type="subunit">
    <text evidence="4 15 17">Homodimer.</text>
</comment>
<dbReference type="EMBL" id="SOAZ01000006">
    <property type="protein sequence ID" value="TDT61597.1"/>
    <property type="molecule type" value="Genomic_DNA"/>
</dbReference>
<evidence type="ECO:0000256" key="5">
    <source>
        <dbReference type="ARBA" id="ARBA00012807"/>
    </source>
</evidence>
<evidence type="ECO:0000256" key="7">
    <source>
        <dbReference type="ARBA" id="ARBA00022490"/>
    </source>
</evidence>
<dbReference type="PIRSF" id="PIRSF000386">
    <property type="entry name" value="tRNA_mtase"/>
    <property type="match status" value="1"/>
</dbReference>
<evidence type="ECO:0000256" key="17">
    <source>
        <dbReference type="RuleBase" id="RU003464"/>
    </source>
</evidence>
<dbReference type="NCBIfam" id="NF000648">
    <property type="entry name" value="PRK00026.1"/>
    <property type="match status" value="1"/>
</dbReference>
<evidence type="ECO:0000256" key="8">
    <source>
        <dbReference type="ARBA" id="ARBA00022603"/>
    </source>
</evidence>
<keyword evidence="11 15" id="KW-0819">tRNA processing</keyword>
<dbReference type="GO" id="GO:0005829">
    <property type="term" value="C:cytosol"/>
    <property type="evidence" value="ECO:0007669"/>
    <property type="project" value="TreeGrafter"/>
</dbReference>
<evidence type="ECO:0000256" key="16">
    <source>
        <dbReference type="PIRSR" id="PIRSR000386-1"/>
    </source>
</evidence>
<comment type="subcellular location">
    <subcellularLocation>
        <location evidence="2 15 17">Cytoplasm</location>
    </subcellularLocation>
</comment>
<evidence type="ECO:0000256" key="11">
    <source>
        <dbReference type="ARBA" id="ARBA00022694"/>
    </source>
</evidence>
<evidence type="ECO:0000256" key="12">
    <source>
        <dbReference type="ARBA" id="ARBA00029736"/>
    </source>
</evidence>
<accession>A0A4R7KS10</accession>
<evidence type="ECO:0000313" key="19">
    <source>
        <dbReference type="EMBL" id="TDT61597.1"/>
    </source>
</evidence>
<dbReference type="Gene3D" id="3.40.1280.10">
    <property type="match status" value="1"/>
</dbReference>
<proteinExistence type="inferred from homology"/>
<evidence type="ECO:0000259" key="18">
    <source>
        <dbReference type="Pfam" id="PF01746"/>
    </source>
</evidence>
<organism evidence="19 20">
    <name type="scientific">Fonticella tunisiensis</name>
    <dbReference type="NCBI Taxonomy" id="1096341"/>
    <lineage>
        <taxon>Bacteria</taxon>
        <taxon>Bacillati</taxon>
        <taxon>Bacillota</taxon>
        <taxon>Clostridia</taxon>
        <taxon>Eubacteriales</taxon>
        <taxon>Clostridiaceae</taxon>
        <taxon>Fonticella</taxon>
    </lineage>
</organism>
<dbReference type="FunFam" id="3.40.1280.10:FF:000001">
    <property type="entry name" value="tRNA (guanine-N(1)-)-methyltransferase"/>
    <property type="match status" value="1"/>
</dbReference>
<comment type="function">
    <text evidence="1 15 17">Specifically methylates guanosine-37 in various tRNAs.</text>
</comment>
<keyword evidence="10 15" id="KW-0949">S-adenosyl-L-methionine</keyword>
<dbReference type="Proteomes" id="UP000295325">
    <property type="component" value="Unassembled WGS sequence"/>
</dbReference>
<dbReference type="AlphaFoldDB" id="A0A4R7KS10"/>
<dbReference type="CDD" id="cd18080">
    <property type="entry name" value="TrmD-like"/>
    <property type="match status" value="1"/>
</dbReference>
<protein>
    <recommendedName>
        <fullName evidence="6 15">tRNA (guanine-N(1)-)-methyltransferase</fullName>
        <ecNumber evidence="5 15">2.1.1.228</ecNumber>
    </recommendedName>
    <alternativeName>
        <fullName evidence="12 15">M1G-methyltransferase</fullName>
    </alternativeName>
    <alternativeName>
        <fullName evidence="13 15">tRNA [GM37] methyltransferase</fullName>
    </alternativeName>
</protein>
<evidence type="ECO:0000256" key="1">
    <source>
        <dbReference type="ARBA" id="ARBA00002634"/>
    </source>
</evidence>
<dbReference type="FunFam" id="1.10.1270.20:FF:000001">
    <property type="entry name" value="tRNA (guanine-N(1)-)-methyltransferase"/>
    <property type="match status" value="1"/>
</dbReference>
<dbReference type="SUPFAM" id="SSF75217">
    <property type="entry name" value="alpha/beta knot"/>
    <property type="match status" value="1"/>
</dbReference>
<dbReference type="PANTHER" id="PTHR46417:SF1">
    <property type="entry name" value="TRNA (GUANINE-N(1)-)-METHYLTRANSFERASE"/>
    <property type="match status" value="1"/>
</dbReference>
<gene>
    <name evidence="15" type="primary">trmD</name>
    <name evidence="19" type="ORF">EDD71_10681</name>
</gene>
<dbReference type="InterPro" id="IPR016009">
    <property type="entry name" value="tRNA_MeTrfase_TRMD/TRM10"/>
</dbReference>
<evidence type="ECO:0000256" key="2">
    <source>
        <dbReference type="ARBA" id="ARBA00004496"/>
    </source>
</evidence>
<name>A0A4R7KS10_9CLOT</name>
<dbReference type="InterPro" id="IPR029028">
    <property type="entry name" value="Alpha/beta_knot_MTases"/>
</dbReference>
<dbReference type="InterPro" id="IPR023148">
    <property type="entry name" value="tRNA_m1G_MeTrfase_C_sf"/>
</dbReference>
<dbReference type="GO" id="GO:0052906">
    <property type="term" value="F:tRNA (guanine(37)-N1)-methyltransferase activity"/>
    <property type="evidence" value="ECO:0007669"/>
    <property type="project" value="UniProtKB-UniRule"/>
</dbReference>
<keyword evidence="9 15" id="KW-0808">Transferase</keyword>
<feature type="domain" description="tRNA methyltransferase TRMD/TRM10-type" evidence="18">
    <location>
        <begin position="1"/>
        <end position="224"/>
    </location>
</feature>
<dbReference type="InterPro" id="IPR029026">
    <property type="entry name" value="tRNA_m1G_MTases_N"/>
</dbReference>
<comment type="similarity">
    <text evidence="3 15 17">Belongs to the RNA methyltransferase TrmD family.</text>
</comment>
<feature type="binding site" evidence="15 16">
    <location>
        <begin position="131"/>
        <end position="136"/>
    </location>
    <ligand>
        <name>S-adenosyl-L-methionine</name>
        <dbReference type="ChEBI" id="CHEBI:59789"/>
    </ligand>
</feature>
<dbReference type="EC" id="2.1.1.228" evidence="5 15"/>
<evidence type="ECO:0000256" key="3">
    <source>
        <dbReference type="ARBA" id="ARBA00007630"/>
    </source>
</evidence>
<evidence type="ECO:0000256" key="4">
    <source>
        <dbReference type="ARBA" id="ARBA00011738"/>
    </source>
</evidence>
<evidence type="ECO:0000256" key="14">
    <source>
        <dbReference type="ARBA" id="ARBA00047783"/>
    </source>
</evidence>
<keyword evidence="7 15" id="KW-0963">Cytoplasm</keyword>
<evidence type="ECO:0000256" key="13">
    <source>
        <dbReference type="ARBA" id="ARBA00033392"/>
    </source>
</evidence>
<comment type="caution">
    <text evidence="19">The sequence shown here is derived from an EMBL/GenBank/DDBJ whole genome shotgun (WGS) entry which is preliminary data.</text>
</comment>
<dbReference type="Pfam" id="PF01746">
    <property type="entry name" value="tRNA_m1G_MT"/>
    <property type="match status" value="1"/>
</dbReference>
<dbReference type="PANTHER" id="PTHR46417">
    <property type="entry name" value="TRNA (GUANINE-N(1)-)-METHYLTRANSFERASE"/>
    <property type="match status" value="1"/>
</dbReference>
<evidence type="ECO:0000256" key="9">
    <source>
        <dbReference type="ARBA" id="ARBA00022679"/>
    </source>
</evidence>
<sequence length="246" mass="28449">MKFDILTLFPEMFDVFNHSIIKRAREKGIVELNVHDIRDYTTNKHKKVDDYPYGGGAGMVMQAEPIYNAVESIKEIYGYKPYTILMSPKGKKYNQDLCRELSNIKHIMLICGHYEGIDERIMPLVDLEISIGDYVLTGGEIAAMAIVDSVSRMVPGVLSTQESFENESFYEGLLEYPQYTRPEVFRGMKVPDVLLSGNHSKILEWRRYQSLKITYERRRDLIEKADLSPDDIKMLERIKKECSDNS</sequence>
<reference evidence="19 20" key="1">
    <citation type="submission" date="2019-03" db="EMBL/GenBank/DDBJ databases">
        <title>Genomic Encyclopedia of Type Strains, Phase IV (KMG-IV): sequencing the most valuable type-strain genomes for metagenomic binning, comparative biology and taxonomic classification.</title>
        <authorList>
            <person name="Goeker M."/>
        </authorList>
    </citation>
    <scope>NUCLEOTIDE SEQUENCE [LARGE SCALE GENOMIC DNA]</scope>
    <source>
        <strain evidence="19 20">DSM 24455</strain>
    </source>
</reference>
<dbReference type="NCBIfam" id="TIGR00088">
    <property type="entry name" value="trmD"/>
    <property type="match status" value="1"/>
</dbReference>
<dbReference type="Gene3D" id="1.10.1270.20">
    <property type="entry name" value="tRNA(m1g37)methyltransferase, domain 2"/>
    <property type="match status" value="1"/>
</dbReference>
<dbReference type="OrthoDB" id="9807416at2"/>
<comment type="catalytic activity">
    <reaction evidence="14 15 17">
        <text>guanosine(37) in tRNA + S-adenosyl-L-methionine = N(1)-methylguanosine(37) in tRNA + S-adenosyl-L-homocysteine + H(+)</text>
        <dbReference type="Rhea" id="RHEA:36899"/>
        <dbReference type="Rhea" id="RHEA-COMP:10145"/>
        <dbReference type="Rhea" id="RHEA-COMP:10147"/>
        <dbReference type="ChEBI" id="CHEBI:15378"/>
        <dbReference type="ChEBI" id="CHEBI:57856"/>
        <dbReference type="ChEBI" id="CHEBI:59789"/>
        <dbReference type="ChEBI" id="CHEBI:73542"/>
        <dbReference type="ChEBI" id="CHEBI:74269"/>
        <dbReference type="EC" id="2.1.1.228"/>
    </reaction>
</comment>